<dbReference type="EMBL" id="JBANRG010000091">
    <property type="protein sequence ID" value="KAK7436710.1"/>
    <property type="molecule type" value="Genomic_DNA"/>
</dbReference>
<name>A0ABR1IPY4_9AGAR</name>
<comment type="caution">
    <text evidence="2">The sequence shown here is derived from an EMBL/GenBank/DDBJ whole genome shotgun (WGS) entry which is preliminary data.</text>
</comment>
<feature type="region of interest" description="Disordered" evidence="1">
    <location>
        <begin position="238"/>
        <end position="281"/>
    </location>
</feature>
<evidence type="ECO:0000313" key="2">
    <source>
        <dbReference type="EMBL" id="KAK7436710.1"/>
    </source>
</evidence>
<evidence type="ECO:0000313" key="3">
    <source>
        <dbReference type="Proteomes" id="UP001498398"/>
    </source>
</evidence>
<proteinExistence type="predicted"/>
<sequence length="281" mass="31795">MSERDKNSRLFTDLIRDASDWFGNWTPNQTIEVGDYGTVNRETGVFEKEGSIYDQEFSPVLHEDIMRNHGIHLCQPEDQVIVVSRGCKSQAFTTDFSHAHPEIVGSNIKGRWSFSRGRGAIVVLHRPTEKIIQGKERLFPRPEFTEALEGKALVTGVYTCPRYAQLLTDSAAWRANAAIGLRFMDVAGASMSGTWHHYSTSGVWRSGGQEGGLTFHPLYTLKTPKPKGWLERMLNRRGDLEQEPSEDTFITYQPPWDVLDDDGNETTPESPLKDEDETLDF</sequence>
<keyword evidence="3" id="KW-1185">Reference proteome</keyword>
<dbReference type="Proteomes" id="UP001498398">
    <property type="component" value="Unassembled WGS sequence"/>
</dbReference>
<accession>A0ABR1IPY4</accession>
<evidence type="ECO:0000256" key="1">
    <source>
        <dbReference type="SAM" id="MobiDB-lite"/>
    </source>
</evidence>
<gene>
    <name evidence="2" type="ORF">VKT23_018964</name>
</gene>
<reference evidence="2 3" key="1">
    <citation type="submission" date="2024-01" db="EMBL/GenBank/DDBJ databases">
        <title>A draft genome for the cacao thread blight pathogen Marasmiellus scandens.</title>
        <authorList>
            <person name="Baruah I.K."/>
            <person name="Leung J."/>
            <person name="Bukari Y."/>
            <person name="Amoako-Attah I."/>
            <person name="Meinhardt L.W."/>
            <person name="Bailey B.A."/>
            <person name="Cohen S.P."/>
        </authorList>
    </citation>
    <scope>NUCLEOTIDE SEQUENCE [LARGE SCALE GENOMIC DNA]</scope>
    <source>
        <strain evidence="2 3">GH-19</strain>
    </source>
</reference>
<protein>
    <submittedName>
        <fullName evidence="2">Uncharacterized protein</fullName>
    </submittedName>
</protein>
<organism evidence="2 3">
    <name type="scientific">Marasmiellus scandens</name>
    <dbReference type="NCBI Taxonomy" id="2682957"/>
    <lineage>
        <taxon>Eukaryota</taxon>
        <taxon>Fungi</taxon>
        <taxon>Dikarya</taxon>
        <taxon>Basidiomycota</taxon>
        <taxon>Agaricomycotina</taxon>
        <taxon>Agaricomycetes</taxon>
        <taxon>Agaricomycetidae</taxon>
        <taxon>Agaricales</taxon>
        <taxon>Marasmiineae</taxon>
        <taxon>Omphalotaceae</taxon>
        <taxon>Marasmiellus</taxon>
    </lineage>
</organism>